<dbReference type="KEGG" id="naci:NUH88_07690"/>
<evidence type="ECO:0000313" key="4">
    <source>
        <dbReference type="Proteomes" id="UP001060336"/>
    </source>
</evidence>
<evidence type="ECO:0000313" key="3">
    <source>
        <dbReference type="EMBL" id="UUX51570.1"/>
    </source>
</evidence>
<proteinExistence type="predicted"/>
<keyword evidence="4" id="KW-1185">Reference proteome</keyword>
<feature type="compositionally biased region" description="Pro residues" evidence="1">
    <location>
        <begin position="23"/>
        <end position="33"/>
    </location>
</feature>
<evidence type="ECO:0000256" key="2">
    <source>
        <dbReference type="SAM" id="SignalP"/>
    </source>
</evidence>
<dbReference type="PROSITE" id="PS51257">
    <property type="entry name" value="PROKAR_LIPOPROTEIN"/>
    <property type="match status" value="1"/>
</dbReference>
<dbReference type="AlphaFoldDB" id="A0A9J7AXN7"/>
<accession>A0A9J7AXN7</accession>
<feature type="chain" id="PRO_5039953620" description="Lipoprotein" evidence="2">
    <location>
        <begin position="22"/>
        <end position="225"/>
    </location>
</feature>
<reference evidence="3" key="1">
    <citation type="submission" date="2022-08" db="EMBL/GenBank/DDBJ databases">
        <title>Nisaea acidiphila sp. nov., isolated from a marine algal debris and emended description of the genus Nisaea Urios et al. 2008.</title>
        <authorList>
            <person name="Kwon K."/>
        </authorList>
    </citation>
    <scope>NUCLEOTIDE SEQUENCE</scope>
    <source>
        <strain evidence="3">MEBiC11861</strain>
    </source>
</reference>
<dbReference type="Proteomes" id="UP001060336">
    <property type="component" value="Chromosome"/>
</dbReference>
<feature type="signal peptide" evidence="2">
    <location>
        <begin position="1"/>
        <end position="21"/>
    </location>
</feature>
<name>A0A9J7AXN7_9PROT</name>
<protein>
    <recommendedName>
        <fullName evidence="5">Lipoprotein</fullName>
    </recommendedName>
</protein>
<dbReference type="RefSeq" id="WP_257771141.1">
    <property type="nucleotide sequence ID" value="NZ_CP102480.1"/>
</dbReference>
<sequence>MMGARTLGIAFAAVLALTACSSEPPPSGKFPPNPERKAGAAQSLIDTDPSGKRCVVSGGTAAPLSLTTPRLVALSRFGTDPVVDCFADGYFRVRKAVPAIAEPLYSLRIAIPGAVDPAFGPDQKPDQGTRGKLFPQWVRIRLQENVFATEAERDRYYAAEAVRIQQAWGEVERILGRECRNQTKTEAKGLILLTPECRKARRILGERRDSDLAASEINRRQSTIR</sequence>
<keyword evidence="2" id="KW-0732">Signal</keyword>
<organism evidence="3 4">
    <name type="scientific">Nisaea acidiphila</name>
    <dbReference type="NCBI Taxonomy" id="1862145"/>
    <lineage>
        <taxon>Bacteria</taxon>
        <taxon>Pseudomonadati</taxon>
        <taxon>Pseudomonadota</taxon>
        <taxon>Alphaproteobacteria</taxon>
        <taxon>Rhodospirillales</taxon>
        <taxon>Thalassobaculaceae</taxon>
        <taxon>Nisaea</taxon>
    </lineage>
</organism>
<evidence type="ECO:0008006" key="5">
    <source>
        <dbReference type="Google" id="ProtNLM"/>
    </source>
</evidence>
<feature type="region of interest" description="Disordered" evidence="1">
    <location>
        <begin position="23"/>
        <end position="46"/>
    </location>
</feature>
<dbReference type="EMBL" id="CP102480">
    <property type="protein sequence ID" value="UUX51570.1"/>
    <property type="molecule type" value="Genomic_DNA"/>
</dbReference>
<evidence type="ECO:0000256" key="1">
    <source>
        <dbReference type="SAM" id="MobiDB-lite"/>
    </source>
</evidence>
<gene>
    <name evidence="3" type="ORF">NUH88_07690</name>
</gene>